<dbReference type="EMBL" id="JACXIY010000042">
    <property type="protein sequence ID" value="MBD2872160.1"/>
    <property type="molecule type" value="Genomic_DNA"/>
</dbReference>
<name>A0A927CRH4_9BACL</name>
<gene>
    <name evidence="1" type="ORF">IDH41_26615</name>
</gene>
<comment type="caution">
    <text evidence="1">The sequence shown here is derived from an EMBL/GenBank/DDBJ whole genome shotgun (WGS) entry which is preliminary data.</text>
</comment>
<evidence type="ECO:0000313" key="1">
    <source>
        <dbReference type="EMBL" id="MBD2872160.1"/>
    </source>
</evidence>
<proteinExistence type="predicted"/>
<protein>
    <submittedName>
        <fullName evidence="1">Paeninodin family lasso peptide</fullName>
    </submittedName>
</protein>
<dbReference type="NCBIfam" id="NF033524">
    <property type="entry name" value="lasso_PadeA_fam"/>
    <property type="match status" value="1"/>
</dbReference>
<organism evidence="1 2">
    <name type="scientific">Paenibacillus arenilitoris</name>
    <dbReference type="NCBI Taxonomy" id="2772299"/>
    <lineage>
        <taxon>Bacteria</taxon>
        <taxon>Bacillati</taxon>
        <taxon>Bacillota</taxon>
        <taxon>Bacilli</taxon>
        <taxon>Bacillales</taxon>
        <taxon>Paenibacillaceae</taxon>
        <taxon>Paenibacillus</taxon>
    </lineage>
</organism>
<keyword evidence="2" id="KW-1185">Reference proteome</keyword>
<dbReference type="RefSeq" id="WP_190866613.1">
    <property type="nucleotide sequence ID" value="NZ_JACXIY010000042.1"/>
</dbReference>
<sequence>MEKKEWTTLSLEVMEVSETMAGFGISKIDFTYVDGKLVDLDVYDS</sequence>
<dbReference type="AlphaFoldDB" id="A0A927CRH4"/>
<evidence type="ECO:0000313" key="2">
    <source>
        <dbReference type="Proteomes" id="UP000632125"/>
    </source>
</evidence>
<dbReference type="Proteomes" id="UP000632125">
    <property type="component" value="Unassembled WGS sequence"/>
</dbReference>
<accession>A0A927CRH4</accession>
<dbReference type="InterPro" id="IPR049825">
    <property type="entry name" value="Lasso_PadeA-like"/>
</dbReference>
<reference evidence="1" key="1">
    <citation type="submission" date="2020-09" db="EMBL/GenBank/DDBJ databases">
        <title>A novel bacterium of genus Paenibacillus, isolated from South China Sea.</title>
        <authorList>
            <person name="Huang H."/>
            <person name="Mo K."/>
            <person name="Hu Y."/>
        </authorList>
    </citation>
    <scope>NUCLEOTIDE SEQUENCE</scope>
    <source>
        <strain evidence="1">IB182493</strain>
    </source>
</reference>